<keyword evidence="6" id="KW-0482">Metalloprotease</keyword>
<dbReference type="EMBL" id="JAPDOD010000008">
    <property type="protein sequence ID" value="MDA0161017.1"/>
    <property type="molecule type" value="Genomic_DNA"/>
</dbReference>
<evidence type="ECO:0000256" key="7">
    <source>
        <dbReference type="PROSITE-ProRule" id="PRU01379"/>
    </source>
</evidence>
<keyword evidence="5" id="KW-0862">Zinc</keyword>
<keyword evidence="9" id="KW-0732">Signal</keyword>
<proteinExistence type="inferred from homology"/>
<gene>
    <name evidence="11" type="ORF">OM076_12130</name>
</gene>
<evidence type="ECO:0000256" key="3">
    <source>
        <dbReference type="ARBA" id="ARBA00022670"/>
    </source>
</evidence>
<dbReference type="GO" id="GO:0005615">
    <property type="term" value="C:extracellular space"/>
    <property type="evidence" value="ECO:0007669"/>
    <property type="project" value="TreeGrafter"/>
</dbReference>
<dbReference type="CDD" id="cd03859">
    <property type="entry name" value="M14_CPT"/>
    <property type="match status" value="1"/>
</dbReference>
<dbReference type="Gene3D" id="3.40.630.10">
    <property type="entry name" value="Zn peptidases"/>
    <property type="match status" value="1"/>
</dbReference>
<feature type="domain" description="Peptidase M14" evidence="10">
    <location>
        <begin position="110"/>
        <end position="437"/>
    </location>
</feature>
<evidence type="ECO:0000256" key="8">
    <source>
        <dbReference type="SAM" id="MobiDB-lite"/>
    </source>
</evidence>
<evidence type="ECO:0000256" key="2">
    <source>
        <dbReference type="ARBA" id="ARBA00005988"/>
    </source>
</evidence>
<dbReference type="PROSITE" id="PS52035">
    <property type="entry name" value="PEPTIDASE_M14"/>
    <property type="match status" value="1"/>
</dbReference>
<evidence type="ECO:0000256" key="1">
    <source>
        <dbReference type="ARBA" id="ARBA00001947"/>
    </source>
</evidence>
<keyword evidence="11" id="KW-0121">Carboxypeptidase</keyword>
<dbReference type="Pfam" id="PF00246">
    <property type="entry name" value="Peptidase_M14"/>
    <property type="match status" value="1"/>
</dbReference>
<dbReference type="AlphaFoldDB" id="A0A9X3MSW5"/>
<sequence>MQLRSSSAVLATVLVALGVSAPAASAAREPLNAYRVAPTQENKQRLVKAGYDMIEADHGSYLEVYSTARQAAALGKDGLAPKLQGKANTVTSQAADVPVGSDATYNVWRRYDRVAGDGKEQYLELYDRLEGMSIVKKVILGKTHMGRDIVALKVTQNAKARTDNTRPAVLYNAMQHAREWLAGETCKRSLNYFTTNYGKATPDGAIATELVNTRELWFVCVNNPDGYEYTFTPGNRLWRKNMADNNGNGVRGEPVDGVDPNRNHATHWGFDNEGSSNDLLSETYRGPAPDSEPETKAIKKLWDMVDFVFNKNDHTAAELLLWPNGFQQYTPVPDHELFEAYAGDDDRSAIADGHYNADGEWEITGNRFDPDLSAELYITNGDLTDDAYAHGILAYTPEGSQPNIPNVSGFEFQDVEADIQAEFLRHKEFVLDLARSADDPANPISHLGNTVENFYVETFADSYGDPQDVQVVARKSLGDVKLRYRINDGAVKTVATSRFLGGERFDQEPGLYYHRLRGVVTGTAPGDEVEVWFEGGRKSSPHFTYTARAETGAKVLILSAENYTAGVPAYPDTSGPSYLTYYTDALEANGVAYDIYDVDTRGNRSPDWLGVLSHYDAVVWYTGDDYLTRRPGQPAGTGTARLAVEEMVDVRHFLNEGGKLFYTGKSAGQQWAEGNEFRNFGFPEPPEGGKWCSNAQVEFNPDDPSAADGCIAHNDDFLQYYLGAYIYASPGNTFDDEAGHPFALRGHGPYEGMSWLFDETGAGNQDHSATFVVTSSVLPPAQFPQFASSRSVADWLRPGAAPFSPYSGTMYMSAGADSQAYKRFGKTLDLTGRTAPKLNFKFSGDVEENWDWVTVEARDVTTNPDSDAWTTLPEADTDGAGDADVSLTTTSTGDSCPEGLASDADAPHPFLQHYWSATCEPHGTSGDWNAFTGSSGGWTDWNVDLSAYAGKKVDLRISVITDWGTLGLGVWIDDLKLTDGATVIESNDFEASLGGWTVGPPPAGTDVPTNGWQRRTEEFKEGGVVATDDTLYTGFGFEGINESARNEFMKRTLTHLGVLAAPGGSVSVPVEVGGTVEDPVQTPTPAPETALVPDPVAAPAPVPVSPATAKTLRASAKLKSAKTLRVSSRRAVGVRVNCSGDAGAVCRGTVQLLRGKTSVGTKAYAVRAGKTATVKVRVKGAKTVTATVRLQ</sequence>
<dbReference type="PANTHER" id="PTHR11705:SF143">
    <property type="entry name" value="SLL0236 PROTEIN"/>
    <property type="match status" value="1"/>
</dbReference>
<comment type="similarity">
    <text evidence="2 7">Belongs to the peptidase M14 family.</text>
</comment>
<dbReference type="InterPro" id="IPR033810">
    <property type="entry name" value="Carboxypeptidase_T"/>
</dbReference>
<evidence type="ECO:0000259" key="10">
    <source>
        <dbReference type="PROSITE" id="PS52035"/>
    </source>
</evidence>
<dbReference type="GO" id="GO:0004181">
    <property type="term" value="F:metallocarboxypeptidase activity"/>
    <property type="evidence" value="ECO:0007669"/>
    <property type="project" value="InterPro"/>
</dbReference>
<evidence type="ECO:0000313" key="11">
    <source>
        <dbReference type="EMBL" id="MDA0161017.1"/>
    </source>
</evidence>
<feature type="region of interest" description="Disordered" evidence="8">
    <location>
        <begin position="863"/>
        <end position="902"/>
    </location>
</feature>
<evidence type="ECO:0000256" key="9">
    <source>
        <dbReference type="SAM" id="SignalP"/>
    </source>
</evidence>
<feature type="active site" description="Proton donor/acceptor" evidence="7">
    <location>
        <position position="398"/>
    </location>
</feature>
<keyword evidence="12" id="KW-1185">Reference proteome</keyword>
<name>A0A9X3MSW5_9ACTN</name>
<dbReference type="RefSeq" id="WP_270040165.1">
    <property type="nucleotide sequence ID" value="NZ_JAPDOD010000008.1"/>
</dbReference>
<accession>A0A9X3MSW5</accession>
<feature type="signal peptide" evidence="9">
    <location>
        <begin position="1"/>
        <end position="26"/>
    </location>
</feature>
<feature type="chain" id="PRO_5040958664" evidence="9">
    <location>
        <begin position="27"/>
        <end position="1191"/>
    </location>
</feature>
<evidence type="ECO:0000256" key="5">
    <source>
        <dbReference type="ARBA" id="ARBA00022833"/>
    </source>
</evidence>
<keyword evidence="4" id="KW-0378">Hydrolase</keyword>
<comment type="cofactor">
    <cofactor evidence="1">
        <name>Zn(2+)</name>
        <dbReference type="ChEBI" id="CHEBI:29105"/>
    </cofactor>
</comment>
<dbReference type="GO" id="GO:0006508">
    <property type="term" value="P:proteolysis"/>
    <property type="evidence" value="ECO:0007669"/>
    <property type="project" value="UniProtKB-KW"/>
</dbReference>
<comment type="caution">
    <text evidence="11">The sequence shown here is derived from an EMBL/GenBank/DDBJ whole genome shotgun (WGS) entry which is preliminary data.</text>
</comment>
<evidence type="ECO:0000256" key="6">
    <source>
        <dbReference type="ARBA" id="ARBA00023049"/>
    </source>
</evidence>
<dbReference type="GO" id="GO:0008270">
    <property type="term" value="F:zinc ion binding"/>
    <property type="evidence" value="ECO:0007669"/>
    <property type="project" value="InterPro"/>
</dbReference>
<dbReference type="SUPFAM" id="SSF53187">
    <property type="entry name" value="Zn-dependent exopeptidases"/>
    <property type="match status" value="1"/>
</dbReference>
<dbReference type="InterPro" id="IPR000834">
    <property type="entry name" value="Peptidase_M14"/>
</dbReference>
<reference evidence="11" key="1">
    <citation type="submission" date="2022-10" db="EMBL/GenBank/DDBJ databases">
        <title>The WGS of Solirubrobacter ginsenosidimutans DSM 21036.</title>
        <authorList>
            <person name="Jiang Z."/>
        </authorList>
    </citation>
    <scope>NUCLEOTIDE SEQUENCE</scope>
    <source>
        <strain evidence="11">DSM 21036</strain>
    </source>
</reference>
<protein>
    <submittedName>
        <fullName evidence="11">M14 family zinc carboxypeptidase</fullName>
    </submittedName>
</protein>
<dbReference type="Pfam" id="PF20773">
    <property type="entry name" value="InhA-like_MAM"/>
    <property type="match status" value="1"/>
</dbReference>
<organism evidence="11 12">
    <name type="scientific">Solirubrobacter ginsenosidimutans</name>
    <dbReference type="NCBI Taxonomy" id="490573"/>
    <lineage>
        <taxon>Bacteria</taxon>
        <taxon>Bacillati</taxon>
        <taxon>Actinomycetota</taxon>
        <taxon>Thermoleophilia</taxon>
        <taxon>Solirubrobacterales</taxon>
        <taxon>Solirubrobacteraceae</taxon>
        <taxon>Solirubrobacter</taxon>
    </lineage>
</organism>
<dbReference type="PANTHER" id="PTHR11705">
    <property type="entry name" value="PROTEASE FAMILY M14 CARBOXYPEPTIDASE A,B"/>
    <property type="match status" value="1"/>
</dbReference>
<evidence type="ECO:0000256" key="4">
    <source>
        <dbReference type="ARBA" id="ARBA00022801"/>
    </source>
</evidence>
<dbReference type="SMART" id="SM00631">
    <property type="entry name" value="Zn_pept"/>
    <property type="match status" value="1"/>
</dbReference>
<keyword evidence="3" id="KW-0645">Protease</keyword>
<evidence type="ECO:0000313" key="12">
    <source>
        <dbReference type="Proteomes" id="UP001149140"/>
    </source>
</evidence>
<dbReference type="Proteomes" id="UP001149140">
    <property type="component" value="Unassembled WGS sequence"/>
</dbReference>